<dbReference type="PROSITE" id="PS51405">
    <property type="entry name" value="HEME_HALOPEROXIDASE"/>
    <property type="match status" value="1"/>
</dbReference>
<name>A0A194XN65_MOLSC</name>
<dbReference type="Proteomes" id="UP000070700">
    <property type="component" value="Unassembled WGS sequence"/>
</dbReference>
<dbReference type="Gene3D" id="1.10.489.10">
    <property type="entry name" value="Chloroperoxidase-like"/>
    <property type="match status" value="1"/>
</dbReference>
<dbReference type="OrthoDB" id="407298at2759"/>
<feature type="domain" description="Heme haloperoxidase family profile" evidence="9">
    <location>
        <begin position="72"/>
        <end position="320"/>
    </location>
</feature>
<evidence type="ECO:0000256" key="1">
    <source>
        <dbReference type="ARBA" id="ARBA00001970"/>
    </source>
</evidence>
<dbReference type="PANTHER" id="PTHR33577:SF1">
    <property type="entry name" value="HEME HALOPEROXIDASE FAMILY PROFILE DOMAIN-CONTAINING PROTEIN"/>
    <property type="match status" value="1"/>
</dbReference>
<evidence type="ECO:0000256" key="6">
    <source>
        <dbReference type="ARBA" id="ARBA00023004"/>
    </source>
</evidence>
<dbReference type="KEGG" id="psco:LY89DRAFT_576987"/>
<dbReference type="Pfam" id="PF01328">
    <property type="entry name" value="Peroxidase_2"/>
    <property type="match status" value="1"/>
</dbReference>
<proteinExistence type="inferred from homology"/>
<keyword evidence="5" id="KW-0560">Oxidoreductase</keyword>
<dbReference type="PANTHER" id="PTHR33577">
    <property type="entry name" value="STERIGMATOCYSTIN BIOSYNTHESIS PEROXIDASE STCC-RELATED"/>
    <property type="match status" value="1"/>
</dbReference>
<dbReference type="InterPro" id="IPR000028">
    <property type="entry name" value="Chloroperoxidase"/>
</dbReference>
<dbReference type="AlphaFoldDB" id="A0A194XN65"/>
<dbReference type="GO" id="GO:0004601">
    <property type="term" value="F:peroxidase activity"/>
    <property type="evidence" value="ECO:0007669"/>
    <property type="project" value="UniProtKB-KW"/>
</dbReference>
<keyword evidence="3" id="KW-0349">Heme</keyword>
<dbReference type="GO" id="GO:0046872">
    <property type="term" value="F:metal ion binding"/>
    <property type="evidence" value="ECO:0007669"/>
    <property type="project" value="UniProtKB-KW"/>
</dbReference>
<comment type="similarity">
    <text evidence="7">Belongs to the chloroperoxidase family.</text>
</comment>
<evidence type="ECO:0000256" key="3">
    <source>
        <dbReference type="ARBA" id="ARBA00022617"/>
    </source>
</evidence>
<dbReference type="RefSeq" id="XP_018075889.1">
    <property type="nucleotide sequence ID" value="XM_018208864.1"/>
</dbReference>
<feature type="chain" id="PRO_5008268437" evidence="8">
    <location>
        <begin position="20"/>
        <end position="429"/>
    </location>
</feature>
<dbReference type="EMBL" id="KQ947407">
    <property type="protein sequence ID" value="KUJ21534.1"/>
    <property type="molecule type" value="Genomic_DNA"/>
</dbReference>
<evidence type="ECO:0000256" key="4">
    <source>
        <dbReference type="ARBA" id="ARBA00022723"/>
    </source>
</evidence>
<keyword evidence="4" id="KW-0479">Metal-binding</keyword>
<keyword evidence="2 10" id="KW-0575">Peroxidase</keyword>
<keyword evidence="6" id="KW-0408">Iron</keyword>
<evidence type="ECO:0000259" key="9">
    <source>
        <dbReference type="PROSITE" id="PS51405"/>
    </source>
</evidence>
<dbReference type="GeneID" id="28818590"/>
<evidence type="ECO:0000313" key="11">
    <source>
        <dbReference type="Proteomes" id="UP000070700"/>
    </source>
</evidence>
<comment type="cofactor">
    <cofactor evidence="1">
        <name>heme b</name>
        <dbReference type="ChEBI" id="CHEBI:60344"/>
    </cofactor>
</comment>
<reference evidence="10 11" key="1">
    <citation type="submission" date="2015-10" db="EMBL/GenBank/DDBJ databases">
        <title>Full genome of DAOMC 229536 Phialocephala scopiformis, a fungal endophyte of spruce producing the potent anti-insectan compound rugulosin.</title>
        <authorList>
            <consortium name="DOE Joint Genome Institute"/>
            <person name="Walker A.K."/>
            <person name="Frasz S.L."/>
            <person name="Seifert K.A."/>
            <person name="Miller J.D."/>
            <person name="Mondo S.J."/>
            <person name="Labutti K."/>
            <person name="Lipzen A."/>
            <person name="Dockter R."/>
            <person name="Kennedy M."/>
            <person name="Grigoriev I.V."/>
            <person name="Spatafora J.W."/>
        </authorList>
    </citation>
    <scope>NUCLEOTIDE SEQUENCE [LARGE SCALE GENOMIC DNA]</scope>
    <source>
        <strain evidence="10 11">CBS 120377</strain>
    </source>
</reference>
<organism evidence="10 11">
    <name type="scientific">Mollisia scopiformis</name>
    <name type="common">Conifer needle endophyte fungus</name>
    <name type="synonym">Phialocephala scopiformis</name>
    <dbReference type="NCBI Taxonomy" id="149040"/>
    <lineage>
        <taxon>Eukaryota</taxon>
        <taxon>Fungi</taxon>
        <taxon>Dikarya</taxon>
        <taxon>Ascomycota</taxon>
        <taxon>Pezizomycotina</taxon>
        <taxon>Leotiomycetes</taxon>
        <taxon>Helotiales</taxon>
        <taxon>Mollisiaceae</taxon>
        <taxon>Mollisia</taxon>
    </lineage>
</organism>
<keyword evidence="8" id="KW-0732">Signal</keyword>
<keyword evidence="11" id="KW-1185">Reference proteome</keyword>
<accession>A0A194XN65</accession>
<evidence type="ECO:0000256" key="8">
    <source>
        <dbReference type="SAM" id="SignalP"/>
    </source>
</evidence>
<sequence>MKSSFSLAALAFSATKVVAFPSSMFHVDISEEEKRSIAGIAATIEAGAKNKRAGTPLAPGFSASQQYVSTTGEYAFVAPGPTDLRGPCPGLNAMANHGYIPHNGVATITQFIQGTYDVVFGMGLDLATFLAVYGAVFDGDLTSWSIGGPPPAGLLSSIGLLGTPQGISGSHNKYESDVSPTRPDLYEYGNDYKVILSQFEQLYSSPLGPNGYDLTTLTPFRASRFQQSIDNNPHFFNGPFSGVAVQPAAYTFIYRFMSNKSAEYPEGYLDGDVLKSFFSITGEPGNFTWTEGNERIPDNWYKRAIGDEYTIPYFNVDLLAAALEYPQFLDVGGNTGTVNTFTGVDLQNVTGGVYDLSTLAQGDNALCFAYQFAQQAAPDILKGLFSSITPPLSKLNSALASVFSELSCPQLEAIDTAQFANYPGSTGSY</sequence>
<gene>
    <name evidence="10" type="ORF">LY89DRAFT_576987</name>
</gene>
<dbReference type="InterPro" id="IPR036851">
    <property type="entry name" value="Chloroperoxidase-like_sf"/>
</dbReference>
<feature type="signal peptide" evidence="8">
    <location>
        <begin position="1"/>
        <end position="19"/>
    </location>
</feature>
<dbReference type="SUPFAM" id="SSF47571">
    <property type="entry name" value="Cloroperoxidase"/>
    <property type="match status" value="1"/>
</dbReference>
<protein>
    <submittedName>
        <fullName evidence="10">Cloroperoxidase</fullName>
    </submittedName>
</protein>
<evidence type="ECO:0000256" key="2">
    <source>
        <dbReference type="ARBA" id="ARBA00022559"/>
    </source>
</evidence>
<evidence type="ECO:0000313" key="10">
    <source>
        <dbReference type="EMBL" id="KUJ21534.1"/>
    </source>
</evidence>
<dbReference type="InParanoid" id="A0A194XN65"/>
<evidence type="ECO:0000256" key="7">
    <source>
        <dbReference type="ARBA" id="ARBA00025795"/>
    </source>
</evidence>
<evidence type="ECO:0000256" key="5">
    <source>
        <dbReference type="ARBA" id="ARBA00023002"/>
    </source>
</evidence>